<dbReference type="InterPro" id="IPR025161">
    <property type="entry name" value="IS402-like_dom"/>
</dbReference>
<dbReference type="Pfam" id="PF13340">
    <property type="entry name" value="DUF4096"/>
    <property type="match status" value="1"/>
</dbReference>
<dbReference type="NCBIfam" id="NF033580">
    <property type="entry name" value="transpos_IS5_3"/>
    <property type="match status" value="1"/>
</dbReference>
<gene>
    <name evidence="3" type="ORF">SAMN05444170_3574</name>
</gene>
<dbReference type="GO" id="GO:0003677">
    <property type="term" value="F:DNA binding"/>
    <property type="evidence" value="ECO:0007669"/>
    <property type="project" value="InterPro"/>
</dbReference>
<evidence type="ECO:0000259" key="1">
    <source>
        <dbReference type="Pfam" id="PF01609"/>
    </source>
</evidence>
<proteinExistence type="predicted"/>
<dbReference type="PANTHER" id="PTHR30007">
    <property type="entry name" value="PHP DOMAIN PROTEIN"/>
    <property type="match status" value="1"/>
</dbReference>
<reference evidence="4" key="1">
    <citation type="submission" date="2016-11" db="EMBL/GenBank/DDBJ databases">
        <authorList>
            <person name="Varghese N."/>
            <person name="Submissions S."/>
        </authorList>
    </citation>
    <scope>NUCLEOTIDE SEQUENCE [LARGE SCALE GENOMIC DNA]</scope>
    <source>
        <strain evidence="4">GAS401</strain>
    </source>
</reference>
<dbReference type="PANTHER" id="PTHR30007:SF0">
    <property type="entry name" value="TRANSPOSASE"/>
    <property type="match status" value="1"/>
</dbReference>
<protein>
    <submittedName>
        <fullName evidence="3">Transposase</fullName>
    </submittedName>
</protein>
<name>A0A1M7U507_9BRAD</name>
<dbReference type="AlphaFoldDB" id="A0A1M7U507"/>
<dbReference type="InterPro" id="IPR002559">
    <property type="entry name" value="Transposase_11"/>
</dbReference>
<evidence type="ECO:0000259" key="2">
    <source>
        <dbReference type="Pfam" id="PF13340"/>
    </source>
</evidence>
<dbReference type="GO" id="GO:0006313">
    <property type="term" value="P:DNA transposition"/>
    <property type="evidence" value="ECO:0007669"/>
    <property type="project" value="InterPro"/>
</dbReference>
<evidence type="ECO:0000313" key="3">
    <source>
        <dbReference type="EMBL" id="SHN78089.1"/>
    </source>
</evidence>
<keyword evidence="4" id="KW-1185">Reference proteome</keyword>
<dbReference type="Proteomes" id="UP000184096">
    <property type="component" value="Chromosome I"/>
</dbReference>
<feature type="domain" description="Transposase IS4-like" evidence="1">
    <location>
        <begin position="110"/>
        <end position="152"/>
    </location>
</feature>
<dbReference type="EMBL" id="LT670849">
    <property type="protein sequence ID" value="SHN78089.1"/>
    <property type="molecule type" value="Genomic_DNA"/>
</dbReference>
<accession>A0A1M7U507</accession>
<feature type="domain" description="Insertion element IS402-like" evidence="2">
    <location>
        <begin position="21"/>
        <end position="93"/>
    </location>
</feature>
<dbReference type="Pfam" id="PF01609">
    <property type="entry name" value="DDE_Tnp_1"/>
    <property type="match status" value="1"/>
</dbReference>
<evidence type="ECO:0000313" key="4">
    <source>
        <dbReference type="Proteomes" id="UP000184096"/>
    </source>
</evidence>
<sequence>MWTPATRRQHSRIVTRYQTDLTDAEWRVIAPLLPKPSATGRPREWPMREIVNGIFYVTRAGCPWRLLPNDLPPWGTIYRWFAVWRDDGRFERINHALVMADRERVGREASPSAAIIDSRSVKTTEAGGPRGYDAGKKINGRKRHALVDTDGRGLVLEPQRSSITSSWPVSSGPFGRSEFIMCPIRLFSAVGETNSSAYRRPFRPPIIYWQRG</sequence>
<dbReference type="GO" id="GO:0004803">
    <property type="term" value="F:transposase activity"/>
    <property type="evidence" value="ECO:0007669"/>
    <property type="project" value="InterPro"/>
</dbReference>
<organism evidence="3 4">
    <name type="scientific">Bradyrhizobium erythrophlei</name>
    <dbReference type="NCBI Taxonomy" id="1437360"/>
    <lineage>
        <taxon>Bacteria</taxon>
        <taxon>Pseudomonadati</taxon>
        <taxon>Pseudomonadota</taxon>
        <taxon>Alphaproteobacteria</taxon>
        <taxon>Hyphomicrobiales</taxon>
        <taxon>Nitrobacteraceae</taxon>
        <taxon>Bradyrhizobium</taxon>
    </lineage>
</organism>